<organism evidence="3">
    <name type="scientific">Desulfobacca acetoxidans</name>
    <dbReference type="NCBI Taxonomy" id="60893"/>
    <lineage>
        <taxon>Bacteria</taxon>
        <taxon>Pseudomonadati</taxon>
        <taxon>Thermodesulfobacteriota</taxon>
        <taxon>Desulfobaccia</taxon>
        <taxon>Desulfobaccales</taxon>
        <taxon>Desulfobaccaceae</taxon>
        <taxon>Desulfobacca</taxon>
    </lineage>
</organism>
<sequence>MLHRFIQQVRHNCQLASATQAGLFSLCGLLLRLRQLYKWEHDLLPWQEPEAAEVLDWITAQEGAWNAAEDFSWNPLPWDGSSLDPFAVDEINALLRSEGLIYGAGFGRGLAPTFFLGELVEIRTDGDLTILVVGDELARDLEGAPALTQGKLIYARTQTLAFYLWDRLADPTQGNNRFLKVALPALGLRFRDLLTAPQAHQERFCLLLTAELEAAIHHEIGEAREESVRAAYSQLLELFPQTRIELWIRSLKDALADVNEWGRLTYIIREQNLASFALMLAFQPGLLSFLLPELEPAFWEVAKSRDWQALDRARAGALARLRRQAKELNDLLAQGLSAEDLQSCIQRRFLSPLGL</sequence>
<protein>
    <submittedName>
        <fullName evidence="3">Uncharacterized protein</fullName>
    </submittedName>
</protein>
<comment type="caution">
    <text evidence="3">The sequence shown here is derived from an EMBL/GenBank/DDBJ whole genome shotgun (WGS) entry which is preliminary data.</text>
</comment>
<feature type="domain" description="DUF6866" evidence="2">
    <location>
        <begin position="162"/>
        <end position="336"/>
    </location>
</feature>
<dbReference type="InterPro" id="IPR049200">
    <property type="entry name" value="DUF6866_C"/>
</dbReference>
<evidence type="ECO:0000259" key="1">
    <source>
        <dbReference type="Pfam" id="PF21739"/>
    </source>
</evidence>
<name>A0A7C3SK63_9BACT</name>
<proteinExistence type="predicted"/>
<dbReference type="Pfam" id="PF21740">
    <property type="entry name" value="DUF6866_C"/>
    <property type="match status" value="1"/>
</dbReference>
<evidence type="ECO:0000259" key="2">
    <source>
        <dbReference type="Pfam" id="PF21740"/>
    </source>
</evidence>
<dbReference type="InterPro" id="IPR054640">
    <property type="entry name" value="Sfum_1244-like"/>
</dbReference>
<evidence type="ECO:0000313" key="3">
    <source>
        <dbReference type="EMBL" id="HGB15660.1"/>
    </source>
</evidence>
<reference evidence="3" key="1">
    <citation type="journal article" date="2020" name="mSystems">
        <title>Genome- and Community-Level Interaction Insights into Carbon Utilization and Element Cycling Functions of Hydrothermarchaeota in Hydrothermal Sediment.</title>
        <authorList>
            <person name="Zhou Z."/>
            <person name="Liu Y."/>
            <person name="Xu W."/>
            <person name="Pan J."/>
            <person name="Luo Z.H."/>
            <person name="Li M."/>
        </authorList>
    </citation>
    <scope>NUCLEOTIDE SEQUENCE [LARGE SCALE GENOMIC DNA]</scope>
    <source>
        <strain evidence="3">SpSt-776</strain>
    </source>
</reference>
<dbReference type="Pfam" id="PF21739">
    <property type="entry name" value="DUF6866_N"/>
    <property type="match status" value="1"/>
</dbReference>
<accession>A0A7C3SK63</accession>
<dbReference type="AlphaFoldDB" id="A0A7C3SK63"/>
<gene>
    <name evidence="3" type="ORF">ENV62_10560</name>
</gene>
<dbReference type="EMBL" id="DTHB01000060">
    <property type="protein sequence ID" value="HGB15660.1"/>
    <property type="molecule type" value="Genomic_DNA"/>
</dbReference>
<dbReference type="NCBIfam" id="NF045620">
    <property type="entry name" value="Sfum_1244_fam"/>
    <property type="match status" value="1"/>
</dbReference>
<feature type="domain" description="DUF6866" evidence="1">
    <location>
        <begin position="5"/>
        <end position="156"/>
    </location>
</feature>
<dbReference type="InterPro" id="IPR049199">
    <property type="entry name" value="DUF6866_N"/>
</dbReference>